<keyword evidence="5" id="KW-1185">Reference proteome</keyword>
<proteinExistence type="predicted"/>
<feature type="compositionally biased region" description="Low complexity" evidence="1">
    <location>
        <begin position="27"/>
        <end position="48"/>
    </location>
</feature>
<dbReference type="PANTHER" id="PTHR37423:SF6">
    <property type="entry name" value="CELL DIVISION COORDINATOR CPOB"/>
    <property type="match status" value="1"/>
</dbReference>
<dbReference type="PROSITE" id="PS51257">
    <property type="entry name" value="PROKAR_LIPOPROTEIN"/>
    <property type="match status" value="1"/>
</dbReference>
<feature type="signal peptide" evidence="2">
    <location>
        <begin position="1"/>
        <end position="27"/>
    </location>
</feature>
<comment type="caution">
    <text evidence="4">The sequence shown here is derived from an EMBL/GenBank/DDBJ whole genome shotgun (WGS) entry which is preliminary data.</text>
</comment>
<reference evidence="4 5" key="1">
    <citation type="submission" date="2022-11" db="EMBL/GenBank/DDBJ databases">
        <title>Draft genome sequence of Saccharopolyspora sp. WRP15-2 isolated from rhizosphere soils of wild rice in Thailand.</title>
        <authorList>
            <person name="Duangmal K."/>
            <person name="Kammanee S."/>
            <person name="Muangham S."/>
        </authorList>
    </citation>
    <scope>NUCLEOTIDE SEQUENCE [LARGE SCALE GENOMIC DNA]</scope>
    <source>
        <strain evidence="4 5">WRP15-2</strain>
    </source>
</reference>
<feature type="region of interest" description="Disordered" evidence="1">
    <location>
        <begin position="27"/>
        <end position="53"/>
    </location>
</feature>
<dbReference type="Gene3D" id="1.10.530.10">
    <property type="match status" value="1"/>
</dbReference>
<feature type="domain" description="Transglycosylase SLT" evidence="3">
    <location>
        <begin position="62"/>
        <end position="182"/>
    </location>
</feature>
<feature type="chain" id="PRO_5046232836" evidence="2">
    <location>
        <begin position="28"/>
        <end position="211"/>
    </location>
</feature>
<keyword evidence="2" id="KW-0732">Signal</keyword>
<name>A0ABT4V908_9PSEU</name>
<evidence type="ECO:0000256" key="1">
    <source>
        <dbReference type="SAM" id="MobiDB-lite"/>
    </source>
</evidence>
<dbReference type="SUPFAM" id="SSF53955">
    <property type="entry name" value="Lysozyme-like"/>
    <property type="match status" value="1"/>
</dbReference>
<dbReference type="InterPro" id="IPR008258">
    <property type="entry name" value="Transglycosylase_SLT_dom_1"/>
</dbReference>
<evidence type="ECO:0000259" key="3">
    <source>
        <dbReference type="Pfam" id="PF01464"/>
    </source>
</evidence>
<dbReference type="InterPro" id="IPR023346">
    <property type="entry name" value="Lysozyme-like_dom_sf"/>
</dbReference>
<accession>A0ABT4V908</accession>
<evidence type="ECO:0000313" key="5">
    <source>
        <dbReference type="Proteomes" id="UP001210380"/>
    </source>
</evidence>
<dbReference type="RefSeq" id="WP_270952984.1">
    <property type="nucleotide sequence ID" value="NZ_JAQGLA010000079.1"/>
</dbReference>
<evidence type="ECO:0000313" key="4">
    <source>
        <dbReference type="EMBL" id="MDA3629889.1"/>
    </source>
</evidence>
<dbReference type="EMBL" id="JAQGLA010000079">
    <property type="protein sequence ID" value="MDA3629889.1"/>
    <property type="molecule type" value="Genomic_DNA"/>
</dbReference>
<organism evidence="4 5">
    <name type="scientific">Saccharopolyspora oryzae</name>
    <dbReference type="NCBI Taxonomy" id="2997343"/>
    <lineage>
        <taxon>Bacteria</taxon>
        <taxon>Bacillati</taxon>
        <taxon>Actinomycetota</taxon>
        <taxon>Actinomycetes</taxon>
        <taxon>Pseudonocardiales</taxon>
        <taxon>Pseudonocardiaceae</taxon>
        <taxon>Saccharopolyspora</taxon>
    </lineage>
</organism>
<dbReference type="PANTHER" id="PTHR37423">
    <property type="entry name" value="SOLUBLE LYTIC MUREIN TRANSGLYCOSYLASE-RELATED"/>
    <property type="match status" value="1"/>
</dbReference>
<sequence>MGLETGRNRWRWLAACALVAAATGCSAGRDAATEPAAPSAPASDSPSADDQDPGRFAAQVINHAREAGVDPQLVMAILYNESYKPHDPDTERAWLQFKPDAALGVANMHRATFDEVKANHGFTDRDWLQLPDDPDLAIQAASWYLHDLSASLPDQRSGAHTTEELLAVGYNAGPGNMRAVAKGTSPGPQAQNYLDRLHDNWDKAGTAVANR</sequence>
<dbReference type="Pfam" id="PF01464">
    <property type="entry name" value="SLT"/>
    <property type="match status" value="1"/>
</dbReference>
<gene>
    <name evidence="4" type="ORF">OU415_30980</name>
</gene>
<dbReference type="Proteomes" id="UP001210380">
    <property type="component" value="Unassembled WGS sequence"/>
</dbReference>
<protein>
    <submittedName>
        <fullName evidence="4">Transglycosylase SLT domain-containing protein</fullName>
    </submittedName>
</protein>
<evidence type="ECO:0000256" key="2">
    <source>
        <dbReference type="SAM" id="SignalP"/>
    </source>
</evidence>